<dbReference type="Proteomes" id="UP000736787">
    <property type="component" value="Unassembled WGS sequence"/>
</dbReference>
<feature type="transmembrane region" description="Helical" evidence="2">
    <location>
        <begin position="250"/>
        <end position="272"/>
    </location>
</feature>
<gene>
    <name evidence="3" type="ORF">PC117_g16428</name>
</gene>
<dbReference type="PANTHER" id="PTHR36485">
    <property type="entry name" value="OS01G0939000 PROTEIN"/>
    <property type="match status" value="1"/>
</dbReference>
<evidence type="ECO:0000256" key="1">
    <source>
        <dbReference type="SAM" id="Coils"/>
    </source>
</evidence>
<keyword evidence="1" id="KW-0175">Coiled coil</keyword>
<dbReference type="VEuPathDB" id="FungiDB:PC110_g7199"/>
<sequence>MLLLPILPARTLLHTVGGVHSSLQWYRSAVEDESGTPCVWVRTAGRAEHGESWTTQGHIVLALPAEQVAHPIQAQTNNTTPNASTARLLLADRTVLANIQLTRSSELMQEIQRMRSVIRTLEEQIEVTTRSLEAMDRLVVHLQRVTDLLHEVGVMPARSILQIEDLSKSSTMAKVAARRAGSTSHVWGYVIVLLAALVFISFMYVMVFSKLLLLLPEAAFPISQEADGTTVPNSQRESEGFGLLLALESDVYYCFLVPLTIPVTILACYANWVSLKFFRHN</sequence>
<evidence type="ECO:0000313" key="4">
    <source>
        <dbReference type="Proteomes" id="UP000736787"/>
    </source>
</evidence>
<keyword evidence="2" id="KW-0472">Membrane</keyword>
<reference evidence="3" key="1">
    <citation type="submission" date="2018-10" db="EMBL/GenBank/DDBJ databases">
        <title>Effector identification in a new, highly contiguous assembly of the strawberry crown rot pathogen Phytophthora cactorum.</title>
        <authorList>
            <person name="Armitage A.D."/>
            <person name="Nellist C.F."/>
            <person name="Bates H."/>
            <person name="Vickerstaff R.J."/>
            <person name="Harrison R.J."/>
        </authorList>
    </citation>
    <scope>NUCLEOTIDE SEQUENCE</scope>
    <source>
        <strain evidence="3">4040</strain>
    </source>
</reference>
<comment type="caution">
    <text evidence="3">The sequence shown here is derived from an EMBL/GenBank/DDBJ whole genome shotgun (WGS) entry which is preliminary data.</text>
</comment>
<dbReference type="EMBL" id="RCMK01000582">
    <property type="protein sequence ID" value="KAG2920675.1"/>
    <property type="molecule type" value="Genomic_DNA"/>
</dbReference>
<evidence type="ECO:0000313" key="3">
    <source>
        <dbReference type="EMBL" id="KAG2920675.1"/>
    </source>
</evidence>
<dbReference type="Pfam" id="PF15159">
    <property type="entry name" value="PIG-Y"/>
    <property type="match status" value="1"/>
</dbReference>
<accession>A0A8T1CE37</accession>
<keyword evidence="2" id="KW-0812">Transmembrane</keyword>
<organism evidence="3 4">
    <name type="scientific">Phytophthora cactorum</name>
    <dbReference type="NCBI Taxonomy" id="29920"/>
    <lineage>
        <taxon>Eukaryota</taxon>
        <taxon>Sar</taxon>
        <taxon>Stramenopiles</taxon>
        <taxon>Oomycota</taxon>
        <taxon>Peronosporomycetes</taxon>
        <taxon>Peronosporales</taxon>
        <taxon>Peronosporaceae</taxon>
        <taxon>Phytophthora</taxon>
    </lineage>
</organism>
<feature type="coiled-coil region" evidence="1">
    <location>
        <begin position="104"/>
        <end position="138"/>
    </location>
</feature>
<dbReference type="InterPro" id="IPR029164">
    <property type="entry name" value="PIG-Y"/>
</dbReference>
<dbReference type="AlphaFoldDB" id="A0A8T1CE37"/>
<protein>
    <submittedName>
        <fullName evidence="3">Uncharacterized protein</fullName>
    </submittedName>
</protein>
<dbReference type="PANTHER" id="PTHR36485:SF1">
    <property type="entry name" value="TRANSMEMBRANE PROTEIN"/>
    <property type="match status" value="1"/>
</dbReference>
<evidence type="ECO:0000256" key="2">
    <source>
        <dbReference type="SAM" id="Phobius"/>
    </source>
</evidence>
<proteinExistence type="predicted"/>
<feature type="transmembrane region" description="Helical" evidence="2">
    <location>
        <begin position="186"/>
        <end position="207"/>
    </location>
</feature>
<name>A0A8T1CE37_9STRA</name>
<keyword evidence="2" id="KW-1133">Transmembrane helix</keyword>
<dbReference type="VEuPathDB" id="FungiDB:PC110_g7200"/>